<feature type="region of interest" description="Disordered" evidence="1">
    <location>
        <begin position="1"/>
        <end position="40"/>
    </location>
</feature>
<keyword evidence="2" id="KW-0812">Transmembrane</keyword>
<protein>
    <submittedName>
        <fullName evidence="3">Uncharacterized protein</fullName>
    </submittedName>
</protein>
<name>A0A397UAK4_9GLOM</name>
<evidence type="ECO:0000256" key="2">
    <source>
        <dbReference type="SAM" id="Phobius"/>
    </source>
</evidence>
<feature type="transmembrane region" description="Helical" evidence="2">
    <location>
        <begin position="64"/>
        <end position="86"/>
    </location>
</feature>
<gene>
    <name evidence="3" type="ORF">C2G38_2116823</name>
</gene>
<proteinExistence type="predicted"/>
<dbReference type="AlphaFoldDB" id="A0A397UAK4"/>
<dbReference type="EMBL" id="QKWP01001865">
    <property type="protein sequence ID" value="RIB06128.1"/>
    <property type="molecule type" value="Genomic_DNA"/>
</dbReference>
<accession>A0A397UAK4</accession>
<dbReference type="Proteomes" id="UP000266673">
    <property type="component" value="Unassembled WGS sequence"/>
</dbReference>
<keyword evidence="2" id="KW-1133">Transmembrane helix</keyword>
<comment type="caution">
    <text evidence="3">The sequence shown here is derived from an EMBL/GenBank/DDBJ whole genome shotgun (WGS) entry which is preliminary data.</text>
</comment>
<sequence length="132" mass="15257">MAIDKKIQEMHETDDSKVDKKIEKTNDLKDDKKKEETNNSKDDNFIYEDKIPFKYLLSAKNKTITNILLCIYFILSIPFLCCIGLVTPGSKNSSNLEFDFKLRRTDIELEGINRLLMGVYTSTNNHNKSESV</sequence>
<dbReference type="OrthoDB" id="10404362at2759"/>
<reference evidence="3 4" key="1">
    <citation type="submission" date="2018-06" db="EMBL/GenBank/DDBJ databases">
        <title>Comparative genomics reveals the genomic features of Rhizophagus irregularis, R. cerebriforme, R. diaphanum and Gigaspora rosea, and their symbiotic lifestyle signature.</title>
        <authorList>
            <person name="Morin E."/>
            <person name="San Clemente H."/>
            <person name="Chen E.C.H."/>
            <person name="De La Providencia I."/>
            <person name="Hainaut M."/>
            <person name="Kuo A."/>
            <person name="Kohler A."/>
            <person name="Murat C."/>
            <person name="Tang N."/>
            <person name="Roy S."/>
            <person name="Loubradou J."/>
            <person name="Henrissat B."/>
            <person name="Grigoriev I.V."/>
            <person name="Corradi N."/>
            <person name="Roux C."/>
            <person name="Martin F.M."/>
        </authorList>
    </citation>
    <scope>NUCLEOTIDE SEQUENCE [LARGE SCALE GENOMIC DNA]</scope>
    <source>
        <strain evidence="3 4">DAOM 194757</strain>
    </source>
</reference>
<keyword evidence="2" id="KW-0472">Membrane</keyword>
<evidence type="ECO:0000256" key="1">
    <source>
        <dbReference type="SAM" id="MobiDB-lite"/>
    </source>
</evidence>
<organism evidence="3 4">
    <name type="scientific">Gigaspora rosea</name>
    <dbReference type="NCBI Taxonomy" id="44941"/>
    <lineage>
        <taxon>Eukaryota</taxon>
        <taxon>Fungi</taxon>
        <taxon>Fungi incertae sedis</taxon>
        <taxon>Mucoromycota</taxon>
        <taxon>Glomeromycotina</taxon>
        <taxon>Glomeromycetes</taxon>
        <taxon>Diversisporales</taxon>
        <taxon>Gigasporaceae</taxon>
        <taxon>Gigaspora</taxon>
    </lineage>
</organism>
<evidence type="ECO:0000313" key="3">
    <source>
        <dbReference type="EMBL" id="RIB06128.1"/>
    </source>
</evidence>
<keyword evidence="4" id="KW-1185">Reference proteome</keyword>
<evidence type="ECO:0000313" key="4">
    <source>
        <dbReference type="Proteomes" id="UP000266673"/>
    </source>
</evidence>